<dbReference type="InterPro" id="IPR003343">
    <property type="entry name" value="Big_2"/>
</dbReference>
<dbReference type="EMBL" id="BK015965">
    <property type="protein sequence ID" value="DAF87657.1"/>
    <property type="molecule type" value="Genomic_DNA"/>
</dbReference>
<reference evidence="2" key="1">
    <citation type="journal article" date="2021" name="Proc. Natl. Acad. Sci. U.S.A.">
        <title>A Catalog of Tens of Thousands of Viruses from Human Metagenomes Reveals Hidden Associations with Chronic Diseases.</title>
        <authorList>
            <person name="Tisza M.J."/>
            <person name="Buck C.B."/>
        </authorList>
    </citation>
    <scope>NUCLEOTIDE SEQUENCE</scope>
    <source>
        <strain evidence="2">Ctuvi3</strain>
    </source>
</reference>
<feature type="domain" description="BIG2" evidence="1">
    <location>
        <begin position="22"/>
        <end position="92"/>
    </location>
</feature>
<sequence>MRKRIFCLVSSLVLLSAVPVHANQDIKLNKTFVTLPAKNTYTLKVNGTKKKAKWSSSKKKIAAVNKDGKITAKKSGTTYITAKVNGKKIKCKVSVRSNKSITNKLWDAYDWQCEDIWNNGYCDIYHYIEDGTNSVGEKMDINKTISRLNTKYKKRNSYNKYVYSVQGKRYSNFKKTWKKLDGQTVRLKQILDKNGAPAPKSNYYFPYQKYSDNLWKLLDNLPDL</sequence>
<dbReference type="InterPro" id="IPR008964">
    <property type="entry name" value="Invasin/intimin_cell_adhesion"/>
</dbReference>
<evidence type="ECO:0000259" key="1">
    <source>
        <dbReference type="SMART" id="SM00635"/>
    </source>
</evidence>
<evidence type="ECO:0000313" key="2">
    <source>
        <dbReference type="EMBL" id="DAF87657.1"/>
    </source>
</evidence>
<dbReference type="SMART" id="SM00635">
    <property type="entry name" value="BID_2"/>
    <property type="match status" value="1"/>
</dbReference>
<proteinExistence type="predicted"/>
<dbReference type="Pfam" id="PF26182">
    <property type="entry name" value="Ig_NUP210_5th"/>
    <property type="match status" value="1"/>
</dbReference>
<dbReference type="SUPFAM" id="SSF49373">
    <property type="entry name" value="Invasin/intimin cell-adhesion fragments"/>
    <property type="match status" value="1"/>
</dbReference>
<protein>
    <submittedName>
        <fullName evidence="2">Carbohydrate-binding protein</fullName>
    </submittedName>
</protein>
<name>A0A8S5TZM3_9CAUD</name>
<dbReference type="Gene3D" id="2.60.40.1080">
    <property type="match status" value="1"/>
</dbReference>
<accession>A0A8S5TZM3</accession>
<organism evidence="2">
    <name type="scientific">Siphoviridae sp. ctuvi3</name>
    <dbReference type="NCBI Taxonomy" id="2825718"/>
    <lineage>
        <taxon>Viruses</taxon>
        <taxon>Duplodnaviria</taxon>
        <taxon>Heunggongvirae</taxon>
        <taxon>Uroviricota</taxon>
        <taxon>Caudoviricetes</taxon>
    </lineage>
</organism>